<sequence length="75" mass="7977">MREKGWDEGYSPKAKKFAHPSPHPLSRKGRGGLQAIALITSAGSGAAPRCRRRSPRPGATGWSRSGTCGSSRRTS</sequence>
<proteinExistence type="predicted"/>
<keyword evidence="3" id="KW-1185">Reference proteome</keyword>
<feature type="compositionally biased region" description="Low complexity" evidence="1">
    <location>
        <begin position="56"/>
        <end position="75"/>
    </location>
</feature>
<comment type="caution">
    <text evidence="2">The sequence shown here is derived from an EMBL/GenBank/DDBJ whole genome shotgun (WGS) entry which is preliminary data.</text>
</comment>
<evidence type="ECO:0000256" key="1">
    <source>
        <dbReference type="SAM" id="MobiDB-lite"/>
    </source>
</evidence>
<organism evidence="2 3">
    <name type="scientific">Azospirillum doebereinerae</name>
    <dbReference type="NCBI Taxonomy" id="92933"/>
    <lineage>
        <taxon>Bacteria</taxon>
        <taxon>Pseudomonadati</taxon>
        <taxon>Pseudomonadota</taxon>
        <taxon>Alphaproteobacteria</taxon>
        <taxon>Rhodospirillales</taxon>
        <taxon>Azospirillaceae</taxon>
        <taxon>Azospirillum</taxon>
    </lineage>
</organism>
<dbReference type="Proteomes" id="UP000280346">
    <property type="component" value="Unassembled WGS sequence"/>
</dbReference>
<dbReference type="AlphaFoldDB" id="A0A433J027"/>
<feature type="region of interest" description="Disordered" evidence="1">
    <location>
        <begin position="1"/>
        <end position="75"/>
    </location>
</feature>
<dbReference type="EMBL" id="RZIJ01000043">
    <property type="protein sequence ID" value="RUQ61837.1"/>
    <property type="molecule type" value="Genomic_DNA"/>
</dbReference>
<protein>
    <submittedName>
        <fullName evidence="2">Uncharacterized protein</fullName>
    </submittedName>
</protein>
<evidence type="ECO:0000313" key="3">
    <source>
        <dbReference type="Proteomes" id="UP000280346"/>
    </source>
</evidence>
<name>A0A433J027_9PROT</name>
<accession>A0A433J027</accession>
<reference evidence="2 3" key="1">
    <citation type="submission" date="2018-12" db="EMBL/GenBank/DDBJ databases">
        <authorList>
            <person name="Yang Y."/>
        </authorList>
    </citation>
    <scope>NUCLEOTIDE SEQUENCE [LARGE SCALE GENOMIC DNA]</scope>
    <source>
        <strain evidence="2 3">GSF71</strain>
    </source>
</reference>
<evidence type="ECO:0000313" key="2">
    <source>
        <dbReference type="EMBL" id="RUQ61837.1"/>
    </source>
</evidence>
<gene>
    <name evidence="2" type="ORF">EJ913_29475</name>
</gene>